<sequence>MTNYFYAYYILRTLTGMVGDGSMICLPLAYLADNLPDRQRASAFGILSGVGSASFVCGTLAVRFLSTSSTFQVAAFVSMLAVVYMRIFLEESMPNDADGLTRPILKEGPDVIQNNSDEPSKIVVFRKIPSVKDFICFLRSSSSFSQAAVVAFFNSLAEGGMMASMNYFLKARFHFNKNQYADLMLISGVLGAVSLV</sequence>
<dbReference type="GO" id="GO:0022857">
    <property type="term" value="F:transmembrane transporter activity"/>
    <property type="evidence" value="ECO:0007669"/>
    <property type="project" value="InterPro"/>
</dbReference>
<reference evidence="7 8" key="1">
    <citation type="journal article" date="2021" name="Commun. Biol.">
        <title>The genome of Shorea leprosula (Dipterocarpaceae) highlights the ecological relevance of drought in aseasonal tropical rainforests.</title>
        <authorList>
            <person name="Ng K.K.S."/>
            <person name="Kobayashi M.J."/>
            <person name="Fawcett J.A."/>
            <person name="Hatakeyama M."/>
            <person name="Paape T."/>
            <person name="Ng C.H."/>
            <person name="Ang C.C."/>
            <person name="Tnah L.H."/>
            <person name="Lee C.T."/>
            <person name="Nishiyama T."/>
            <person name="Sese J."/>
            <person name="O'Brien M.J."/>
            <person name="Copetti D."/>
            <person name="Mohd Noor M.I."/>
            <person name="Ong R.C."/>
            <person name="Putra M."/>
            <person name="Sireger I.Z."/>
            <person name="Indrioko S."/>
            <person name="Kosugi Y."/>
            <person name="Izuno A."/>
            <person name="Isagi Y."/>
            <person name="Lee S.L."/>
            <person name="Shimizu K.K."/>
        </authorList>
    </citation>
    <scope>NUCLEOTIDE SEQUENCE [LARGE SCALE GENOMIC DNA]</scope>
    <source>
        <strain evidence="7">214</strain>
    </source>
</reference>
<dbReference type="PANTHER" id="PTHR23504">
    <property type="entry name" value="MAJOR FACILITATOR SUPERFAMILY DOMAIN-CONTAINING PROTEIN 10"/>
    <property type="match status" value="1"/>
</dbReference>
<dbReference type="Proteomes" id="UP001054252">
    <property type="component" value="Unassembled WGS sequence"/>
</dbReference>
<evidence type="ECO:0008006" key="9">
    <source>
        <dbReference type="Google" id="ProtNLM"/>
    </source>
</evidence>
<dbReference type="SUPFAM" id="SSF103473">
    <property type="entry name" value="MFS general substrate transporter"/>
    <property type="match status" value="1"/>
</dbReference>
<feature type="transmembrane region" description="Helical" evidence="6">
    <location>
        <begin position="43"/>
        <end position="65"/>
    </location>
</feature>
<evidence type="ECO:0000256" key="5">
    <source>
        <dbReference type="ARBA" id="ARBA00023136"/>
    </source>
</evidence>
<evidence type="ECO:0000256" key="2">
    <source>
        <dbReference type="ARBA" id="ARBA00022448"/>
    </source>
</evidence>
<accession>A0AAV5KH88</accession>
<dbReference type="InterPro" id="IPR011701">
    <property type="entry name" value="MFS"/>
</dbReference>
<evidence type="ECO:0000313" key="7">
    <source>
        <dbReference type="EMBL" id="GKV23964.1"/>
    </source>
</evidence>
<name>A0AAV5KH88_9ROSI</name>
<dbReference type="InterPro" id="IPR036259">
    <property type="entry name" value="MFS_trans_sf"/>
</dbReference>
<evidence type="ECO:0000256" key="3">
    <source>
        <dbReference type="ARBA" id="ARBA00022692"/>
    </source>
</evidence>
<feature type="transmembrane region" description="Helical" evidence="6">
    <location>
        <begin position="71"/>
        <end position="89"/>
    </location>
</feature>
<comment type="caution">
    <text evidence="7">The sequence shown here is derived from an EMBL/GenBank/DDBJ whole genome shotgun (WGS) entry which is preliminary data.</text>
</comment>
<dbReference type="Gene3D" id="1.20.1250.20">
    <property type="entry name" value="MFS general substrate transporter like domains"/>
    <property type="match status" value="1"/>
</dbReference>
<protein>
    <recommendedName>
        <fullName evidence="9">Major facilitator superfamily (MFS) profile domain-containing protein</fullName>
    </recommendedName>
</protein>
<keyword evidence="2" id="KW-0813">Transport</keyword>
<evidence type="ECO:0000256" key="1">
    <source>
        <dbReference type="ARBA" id="ARBA00004141"/>
    </source>
</evidence>
<proteinExistence type="predicted"/>
<keyword evidence="3 6" id="KW-0812">Transmembrane</keyword>
<keyword evidence="8" id="KW-1185">Reference proteome</keyword>
<dbReference type="PANTHER" id="PTHR23504:SF95">
    <property type="entry name" value="MAJOR FACILITATOR SUPERFAMILY PROTEIN"/>
    <property type="match status" value="1"/>
</dbReference>
<organism evidence="7 8">
    <name type="scientific">Rubroshorea leprosula</name>
    <dbReference type="NCBI Taxonomy" id="152421"/>
    <lineage>
        <taxon>Eukaryota</taxon>
        <taxon>Viridiplantae</taxon>
        <taxon>Streptophyta</taxon>
        <taxon>Embryophyta</taxon>
        <taxon>Tracheophyta</taxon>
        <taxon>Spermatophyta</taxon>
        <taxon>Magnoliopsida</taxon>
        <taxon>eudicotyledons</taxon>
        <taxon>Gunneridae</taxon>
        <taxon>Pentapetalae</taxon>
        <taxon>rosids</taxon>
        <taxon>malvids</taxon>
        <taxon>Malvales</taxon>
        <taxon>Dipterocarpaceae</taxon>
        <taxon>Rubroshorea</taxon>
    </lineage>
</organism>
<keyword evidence="5 6" id="KW-0472">Membrane</keyword>
<evidence type="ECO:0000313" key="8">
    <source>
        <dbReference type="Proteomes" id="UP001054252"/>
    </source>
</evidence>
<dbReference type="GO" id="GO:0016020">
    <property type="term" value="C:membrane"/>
    <property type="evidence" value="ECO:0007669"/>
    <property type="project" value="UniProtKB-SubCell"/>
</dbReference>
<keyword evidence="4 6" id="KW-1133">Transmembrane helix</keyword>
<evidence type="ECO:0000256" key="6">
    <source>
        <dbReference type="SAM" id="Phobius"/>
    </source>
</evidence>
<gene>
    <name evidence="7" type="ORF">SLEP1_g33632</name>
</gene>
<dbReference type="Pfam" id="PF07690">
    <property type="entry name" value="MFS_1"/>
    <property type="match status" value="1"/>
</dbReference>
<evidence type="ECO:0000256" key="4">
    <source>
        <dbReference type="ARBA" id="ARBA00022989"/>
    </source>
</evidence>
<dbReference type="AlphaFoldDB" id="A0AAV5KH88"/>
<comment type="subcellular location">
    <subcellularLocation>
        <location evidence="1">Membrane</location>
        <topology evidence="1">Multi-pass membrane protein</topology>
    </subcellularLocation>
</comment>
<dbReference type="EMBL" id="BPVZ01000064">
    <property type="protein sequence ID" value="GKV23964.1"/>
    <property type="molecule type" value="Genomic_DNA"/>
</dbReference>
<feature type="transmembrane region" description="Helical" evidence="6">
    <location>
        <begin position="6"/>
        <end position="31"/>
    </location>
</feature>